<sequence length="58" mass="6401">MVDNLKFKISSILAANDLKSAIVENLASNENEIQALGAIKLYMKLEIQVSEKNLGFGY</sequence>
<comment type="caution">
    <text evidence="1">The sequence shown here is derived from an EMBL/GenBank/DDBJ whole genome shotgun (WGS) entry which is preliminary data.</text>
</comment>
<dbReference type="Proteomes" id="UP000789759">
    <property type="component" value="Unassembled WGS sequence"/>
</dbReference>
<proteinExistence type="predicted"/>
<organism evidence="1 2">
    <name type="scientific">Cetraspora pellucida</name>
    <dbReference type="NCBI Taxonomy" id="1433469"/>
    <lineage>
        <taxon>Eukaryota</taxon>
        <taxon>Fungi</taxon>
        <taxon>Fungi incertae sedis</taxon>
        <taxon>Mucoromycota</taxon>
        <taxon>Glomeromycotina</taxon>
        <taxon>Glomeromycetes</taxon>
        <taxon>Diversisporales</taxon>
        <taxon>Gigasporaceae</taxon>
        <taxon>Cetraspora</taxon>
    </lineage>
</organism>
<keyword evidence="2" id="KW-1185">Reference proteome</keyword>
<evidence type="ECO:0000313" key="2">
    <source>
        <dbReference type="Proteomes" id="UP000789759"/>
    </source>
</evidence>
<accession>A0A9N8ZS83</accession>
<dbReference type="AlphaFoldDB" id="A0A9N8ZS83"/>
<evidence type="ECO:0000313" key="1">
    <source>
        <dbReference type="EMBL" id="CAG8504943.1"/>
    </source>
</evidence>
<protein>
    <submittedName>
        <fullName evidence="1">15449_t:CDS:1</fullName>
    </submittedName>
</protein>
<gene>
    <name evidence="1" type="ORF">CPELLU_LOCUS2634</name>
</gene>
<dbReference type="EMBL" id="CAJVQA010001163">
    <property type="protein sequence ID" value="CAG8504943.1"/>
    <property type="molecule type" value="Genomic_DNA"/>
</dbReference>
<reference evidence="1" key="1">
    <citation type="submission" date="2021-06" db="EMBL/GenBank/DDBJ databases">
        <authorList>
            <person name="Kallberg Y."/>
            <person name="Tangrot J."/>
            <person name="Rosling A."/>
        </authorList>
    </citation>
    <scope>NUCLEOTIDE SEQUENCE</scope>
    <source>
        <strain evidence="1">FL966</strain>
    </source>
</reference>
<name>A0A9N8ZS83_9GLOM</name>